<dbReference type="Proteomes" id="UP000751190">
    <property type="component" value="Unassembled WGS sequence"/>
</dbReference>
<feature type="compositionally biased region" description="Gly residues" evidence="1">
    <location>
        <begin position="296"/>
        <end position="310"/>
    </location>
</feature>
<reference evidence="2" key="1">
    <citation type="submission" date="2021-05" db="EMBL/GenBank/DDBJ databases">
        <title>The genome of the haptophyte Pavlova lutheri (Diacronema luteri, Pavlovales) - a model for lipid biosynthesis in eukaryotic algae.</title>
        <authorList>
            <person name="Hulatt C.J."/>
            <person name="Posewitz M.C."/>
        </authorList>
    </citation>
    <scope>NUCLEOTIDE SEQUENCE</scope>
    <source>
        <strain evidence="2">NIVA-4/92</strain>
    </source>
</reference>
<feature type="compositionally biased region" description="Low complexity" evidence="1">
    <location>
        <begin position="322"/>
        <end position="331"/>
    </location>
</feature>
<gene>
    <name evidence="2" type="ORF">KFE25_002234</name>
</gene>
<protein>
    <submittedName>
        <fullName evidence="2">Uncharacterized protein</fullName>
    </submittedName>
</protein>
<feature type="compositionally biased region" description="Basic and acidic residues" evidence="1">
    <location>
        <begin position="280"/>
        <end position="292"/>
    </location>
</feature>
<feature type="region of interest" description="Disordered" evidence="1">
    <location>
        <begin position="242"/>
        <end position="353"/>
    </location>
</feature>
<feature type="region of interest" description="Disordered" evidence="1">
    <location>
        <begin position="65"/>
        <end position="92"/>
    </location>
</feature>
<feature type="region of interest" description="Disordered" evidence="1">
    <location>
        <begin position="469"/>
        <end position="507"/>
    </location>
</feature>
<sequence length="786" mass="78269">MGVAVFESGRQTMRGAIDGFEEEMVARLQRQLDAERSTSATLRHQLRLAHAQALEQRAELLRLRADDSNGRTAAESERRDAQAEARLEKARRGESEALNLNRELAARIATLERVSRDGDARHAAVSRALELRTAELSAAHAKLRDAHAALDSARGAHERAAMLAADERAQLLAELAAFRARAEAARLVALRQYARAGSRVAGAPRPASALGLGALEPCDEVGARGATFITDADVDDAAAEYARARGSPPPTPLGGSSGGGGGGGGARAADGGGLDPTELASRRGDPTGESRAGRAPAGGGASERAAGGGDTAQPSERGGGPARARSGALAATPKAGGTHARQRPSSARPATARACRAASAATAAAAAVAAEVAGRAPPLAARARARAAPAGAEAGADDDEGRGAPRATARAAAASAVAPLGETPEELLRRLARAEARAVADAASGEALRAQGRRVASALAAALEAAAAEEARVDGSASPRAERDAPERARGDARACGDGDTRGDADAGARAAAARALDAGAAADHEEIRAAFARRGAERPRADRGGGGGDGDDGGRRSRRSHDGTRGSDDHSGLGEDGAVALLAGDCELSSGQSTARASHGATPRAHGAAPARARDGAACARSTVTPLPAGACKPQLALGGAGAASAGRASFGGLPPPTRGACATRAGCAGGLRAARPGSASGGRAARGASAPGVSLSARVVVPACDEYDERATVAAARLERRAPCHAGRAVHAATLPNCAPGPPVRIGSPPSAECAGADGGECAPRLASPALLVQRALADFGLAL</sequence>
<dbReference type="AlphaFoldDB" id="A0A8J6CG94"/>
<dbReference type="OMA" id="CDEYDER"/>
<dbReference type="EMBL" id="JAGTXO010000008">
    <property type="protein sequence ID" value="KAG8466478.1"/>
    <property type="molecule type" value="Genomic_DNA"/>
</dbReference>
<feature type="compositionally biased region" description="Gly residues" evidence="1">
    <location>
        <begin position="255"/>
        <end position="274"/>
    </location>
</feature>
<evidence type="ECO:0000313" key="3">
    <source>
        <dbReference type="Proteomes" id="UP000751190"/>
    </source>
</evidence>
<feature type="compositionally biased region" description="Low complexity" evidence="1">
    <location>
        <begin position="343"/>
        <end position="353"/>
    </location>
</feature>
<evidence type="ECO:0000313" key="2">
    <source>
        <dbReference type="EMBL" id="KAG8466478.1"/>
    </source>
</evidence>
<feature type="region of interest" description="Disordered" evidence="1">
    <location>
        <begin position="591"/>
        <end position="615"/>
    </location>
</feature>
<organism evidence="2 3">
    <name type="scientific">Diacronema lutheri</name>
    <name type="common">Unicellular marine alga</name>
    <name type="synonym">Monochrysis lutheri</name>
    <dbReference type="NCBI Taxonomy" id="2081491"/>
    <lineage>
        <taxon>Eukaryota</taxon>
        <taxon>Haptista</taxon>
        <taxon>Haptophyta</taxon>
        <taxon>Pavlovophyceae</taxon>
        <taxon>Pavlovales</taxon>
        <taxon>Pavlovaceae</taxon>
        <taxon>Diacronema</taxon>
    </lineage>
</organism>
<keyword evidence="3" id="KW-1185">Reference proteome</keyword>
<feature type="compositionally biased region" description="Low complexity" evidence="1">
    <location>
        <begin position="404"/>
        <end position="418"/>
    </location>
</feature>
<accession>A0A8J6CG94</accession>
<proteinExistence type="predicted"/>
<feature type="compositionally biased region" description="Basic and acidic residues" evidence="1">
    <location>
        <begin position="532"/>
        <end position="544"/>
    </location>
</feature>
<dbReference type="OrthoDB" id="10678359at2759"/>
<name>A0A8J6CG94_DIALT</name>
<evidence type="ECO:0000256" key="1">
    <source>
        <dbReference type="SAM" id="MobiDB-lite"/>
    </source>
</evidence>
<feature type="compositionally biased region" description="Low complexity" evidence="1">
    <location>
        <begin position="601"/>
        <end position="615"/>
    </location>
</feature>
<feature type="compositionally biased region" description="Basic and acidic residues" evidence="1">
    <location>
        <begin position="480"/>
        <end position="507"/>
    </location>
</feature>
<comment type="caution">
    <text evidence="2">The sequence shown here is derived from an EMBL/GenBank/DDBJ whole genome shotgun (WGS) entry which is preliminary data.</text>
</comment>
<feature type="compositionally biased region" description="Basic and acidic residues" evidence="1">
    <location>
        <begin position="553"/>
        <end position="574"/>
    </location>
</feature>
<feature type="region of interest" description="Disordered" evidence="1">
    <location>
        <begin position="389"/>
        <end position="418"/>
    </location>
</feature>
<feature type="region of interest" description="Disordered" evidence="1">
    <location>
        <begin position="532"/>
        <end position="576"/>
    </location>
</feature>